<evidence type="ECO:0008006" key="3">
    <source>
        <dbReference type="Google" id="ProtNLM"/>
    </source>
</evidence>
<name>A0AAV6KSL8_9ERIC</name>
<dbReference type="EMBL" id="JACTNZ010000003">
    <property type="protein sequence ID" value="KAG5555655.1"/>
    <property type="molecule type" value="Genomic_DNA"/>
</dbReference>
<reference evidence="1" key="1">
    <citation type="submission" date="2020-08" db="EMBL/GenBank/DDBJ databases">
        <title>Plant Genome Project.</title>
        <authorList>
            <person name="Zhang R.-G."/>
        </authorList>
    </citation>
    <scope>NUCLEOTIDE SEQUENCE</scope>
    <source>
        <strain evidence="1">WSP0</strain>
        <tissue evidence="1">Leaf</tissue>
    </source>
</reference>
<protein>
    <recommendedName>
        <fullName evidence="3">DUF4283 domain-containing protein</fullName>
    </recommendedName>
</protein>
<dbReference type="PANTHER" id="PTHR34427:SF5">
    <property type="entry name" value="DUF4283 DOMAIN-CONTAINING PROTEIN"/>
    <property type="match status" value="1"/>
</dbReference>
<organism evidence="1 2">
    <name type="scientific">Rhododendron griersonianum</name>
    <dbReference type="NCBI Taxonomy" id="479676"/>
    <lineage>
        <taxon>Eukaryota</taxon>
        <taxon>Viridiplantae</taxon>
        <taxon>Streptophyta</taxon>
        <taxon>Embryophyta</taxon>
        <taxon>Tracheophyta</taxon>
        <taxon>Spermatophyta</taxon>
        <taxon>Magnoliopsida</taxon>
        <taxon>eudicotyledons</taxon>
        <taxon>Gunneridae</taxon>
        <taxon>Pentapetalae</taxon>
        <taxon>asterids</taxon>
        <taxon>Ericales</taxon>
        <taxon>Ericaceae</taxon>
        <taxon>Ericoideae</taxon>
        <taxon>Rhodoreae</taxon>
        <taxon>Rhododendron</taxon>
    </lineage>
</organism>
<dbReference type="Proteomes" id="UP000823749">
    <property type="component" value="Chromosome 3"/>
</dbReference>
<dbReference type="AlphaFoldDB" id="A0AAV6KSL8"/>
<evidence type="ECO:0000313" key="1">
    <source>
        <dbReference type="EMBL" id="KAG5555655.1"/>
    </source>
</evidence>
<accession>A0AAV6KSL8</accession>
<comment type="caution">
    <text evidence="1">The sequence shown here is derived from an EMBL/GenBank/DDBJ whole genome shotgun (WGS) entry which is preliminary data.</text>
</comment>
<dbReference type="PANTHER" id="PTHR34427">
    <property type="entry name" value="DUF4283 DOMAIN PROTEIN"/>
    <property type="match status" value="1"/>
</dbReference>
<gene>
    <name evidence="1" type="ORF">RHGRI_006342</name>
</gene>
<sequence length="231" mass="26195">MREKQLELQHTMSRKGYARLTAELKEKRNVASISRAVVWANGHRDKNGKPKNKNVAQKIVKAMAHSLFVGDDVLMSMIEGPEVNWLGNFFEEFRPWSPDFKIEASRTVWLSCFGVPLHAWNSHTSFSIGRSWGEPITLDNYTSRGLSFSSGKLQISTNFFGAINQEINVEVNGRLYPIRVVEEQFVVNNMMRGVCKCKCNGSVSINSKNLVSDKEEDDWIDTPAKDNHLAD</sequence>
<evidence type="ECO:0000313" key="2">
    <source>
        <dbReference type="Proteomes" id="UP000823749"/>
    </source>
</evidence>
<proteinExistence type="predicted"/>
<keyword evidence="2" id="KW-1185">Reference proteome</keyword>